<evidence type="ECO:0000256" key="2">
    <source>
        <dbReference type="ARBA" id="ARBA00001966"/>
    </source>
</evidence>
<gene>
    <name evidence="12" type="ORF">ACFQ0F_01485</name>
</gene>
<dbReference type="Gene3D" id="2.40.40.20">
    <property type="match status" value="1"/>
</dbReference>
<evidence type="ECO:0000256" key="10">
    <source>
        <dbReference type="ARBA" id="ARBA00023063"/>
    </source>
</evidence>
<dbReference type="EMBL" id="JBHTIT010000001">
    <property type="protein sequence ID" value="MFD0949077.1"/>
    <property type="molecule type" value="Genomic_DNA"/>
</dbReference>
<dbReference type="Pfam" id="PF01568">
    <property type="entry name" value="Molydop_binding"/>
    <property type="match status" value="1"/>
</dbReference>
<dbReference type="InterPro" id="IPR027467">
    <property type="entry name" value="MopterinOxRdtase_cofactor_BS"/>
</dbReference>
<dbReference type="InterPro" id="IPR006963">
    <property type="entry name" value="Mopterin_OxRdtase_4Fe-4S_dom"/>
</dbReference>
<proteinExistence type="inferred from homology"/>
<keyword evidence="13" id="KW-1185">Reference proteome</keyword>
<comment type="cofactor">
    <cofactor evidence="1">
        <name>Mo-bis(molybdopterin guanine dinucleotide)</name>
        <dbReference type="ChEBI" id="CHEBI:60539"/>
    </cofactor>
</comment>
<evidence type="ECO:0000256" key="3">
    <source>
        <dbReference type="ARBA" id="ARBA00008747"/>
    </source>
</evidence>
<comment type="cofactor">
    <cofactor evidence="2">
        <name>[4Fe-4S] cluster</name>
        <dbReference type="ChEBI" id="CHEBI:49883"/>
    </cofactor>
</comment>
<keyword evidence="8" id="KW-0408">Iron</keyword>
<dbReference type="InterPro" id="IPR050123">
    <property type="entry name" value="Prok_molybdopt-oxidoreductase"/>
</dbReference>
<name>A0ABW3HD02_9GAMM</name>
<dbReference type="Pfam" id="PF04879">
    <property type="entry name" value="Molybdop_Fe4S4"/>
    <property type="match status" value="1"/>
</dbReference>
<protein>
    <submittedName>
        <fullName evidence="12">Molybdopterin-dependent oxidoreductase</fullName>
    </submittedName>
</protein>
<dbReference type="Gene3D" id="3.40.228.10">
    <property type="entry name" value="Dimethylsulfoxide Reductase, domain 2"/>
    <property type="match status" value="1"/>
</dbReference>
<evidence type="ECO:0000256" key="7">
    <source>
        <dbReference type="ARBA" id="ARBA00023002"/>
    </source>
</evidence>
<keyword evidence="4" id="KW-0004">4Fe-4S</keyword>
<sequence>MADIKTTCPYCGVGCGVTATTSEAGVSVRGDESHPANNGRLCVKGSALGDTVGLERRLLYPQVDGLRASWDHAAQQIARRMQDTIKRYGPDAVAFYVSGQLLTEDYYVANKLMKGFIGSANIDTNSRLCMSTAVAAHKQIFGSDSVPGCYEDLELADLVILVGSNMAWTHPVVYQRIIAAKKARPSLQIVVIDPRRTATADSADSHLQLTPGSDGYLFDGLLAYAIANDHLDHEFIAAHTDGFAAMAAACSARNASLAVTATATGLSEVALDAFYAQVCATPKTVTVFSQGINQAAAGVDNASAILQCHLALGQIGKSGAGAFSMTGQPNAMGGREVGGLANQLAAHMDILKPEHRDLVSRFWQTADLAPRPGLKAVDMFEAMASGKIRFVWIIATNPLVSLPDANRVRDALIACDCVVVSDCVDDTDTLRLADIRLPAAGWGEKDGTVTNSERCISRQRAFLPLPGEAKPDWWALSQVAKHLGHAQAFDYSNSAAIFREHAALSAFENNGSRDFNIGALATCSDADYDALMPVQWPMPIAKPEGTARLFSDGHFFTASGRAQFIDAHPQAAKTSSPNLPFLLNSGRIRDQWHTMTRTGRSARLLSHIAEPFIALHPDDLAQIGAEHEQLLSVHNSFGECVVPAMADSGIARGHAFMPIHWSASNASQARVGSLVAPLCDPVSGQPAFKQSPVAITPLRSQWQGILISRVALQLPENQYWCRHDIGVWQIYTLMGARLPVSAELMALWQGTEAHPASRKWASLDDALGLRHHIIGYDNEQPVLWFLAQPERPRIDEVWLLDALSQNQLSARELSRGVPSTGSDTSALVCSCHQVRSQRLLDAITDGHRSVEALGACTRAGTNCGSCIPELKKLLAEQMFVVSPNPEVML</sequence>
<dbReference type="Gene3D" id="3.40.50.740">
    <property type="match status" value="1"/>
</dbReference>
<dbReference type="InterPro" id="IPR006657">
    <property type="entry name" value="MoPterin_dinucl-bd_dom"/>
</dbReference>
<reference evidence="13" key="1">
    <citation type="journal article" date="2019" name="Int. J. Syst. Evol. Microbiol.">
        <title>The Global Catalogue of Microorganisms (GCM) 10K type strain sequencing project: providing services to taxonomists for standard genome sequencing and annotation.</title>
        <authorList>
            <consortium name="The Broad Institute Genomics Platform"/>
            <consortium name="The Broad Institute Genome Sequencing Center for Infectious Disease"/>
            <person name="Wu L."/>
            <person name="Ma J."/>
        </authorList>
    </citation>
    <scope>NUCLEOTIDE SEQUENCE [LARGE SCALE GENOMIC DNA]</scope>
    <source>
        <strain evidence="13">CCUG 63419</strain>
    </source>
</reference>
<keyword evidence="6" id="KW-0479">Metal-binding</keyword>
<dbReference type="Pfam" id="PF04324">
    <property type="entry name" value="Fer2_BFD"/>
    <property type="match status" value="1"/>
</dbReference>
<dbReference type="PROSITE" id="PS51669">
    <property type="entry name" value="4FE4S_MOW_BIS_MGD"/>
    <property type="match status" value="1"/>
</dbReference>
<feature type="domain" description="4Fe-4S Mo/W bis-MGD-type" evidence="11">
    <location>
        <begin position="1"/>
        <end position="56"/>
    </location>
</feature>
<dbReference type="SUPFAM" id="SSF53706">
    <property type="entry name" value="Formate dehydrogenase/DMSO reductase, domains 1-3"/>
    <property type="match status" value="1"/>
</dbReference>
<keyword evidence="9" id="KW-0411">Iron-sulfur</keyword>
<accession>A0ABW3HD02</accession>
<evidence type="ECO:0000256" key="6">
    <source>
        <dbReference type="ARBA" id="ARBA00022723"/>
    </source>
</evidence>
<keyword evidence="5" id="KW-0500">Molybdenum</keyword>
<dbReference type="Pfam" id="PF00384">
    <property type="entry name" value="Molybdopterin"/>
    <property type="match status" value="1"/>
</dbReference>
<dbReference type="InterPro" id="IPR007419">
    <property type="entry name" value="BFD-like_2Fe2S-bd_dom"/>
</dbReference>
<dbReference type="Gene3D" id="1.10.10.1100">
    <property type="entry name" value="BFD-like [2Fe-2S]-binding domain"/>
    <property type="match status" value="1"/>
</dbReference>
<evidence type="ECO:0000256" key="8">
    <source>
        <dbReference type="ARBA" id="ARBA00023004"/>
    </source>
</evidence>
<keyword evidence="10" id="KW-0534">Nitrate assimilation</keyword>
<dbReference type="InterPro" id="IPR006656">
    <property type="entry name" value="Mopterin_OxRdtase"/>
</dbReference>
<dbReference type="InterPro" id="IPR041957">
    <property type="entry name" value="CT_Nitrate-R-NapA-like"/>
</dbReference>
<evidence type="ECO:0000256" key="9">
    <source>
        <dbReference type="ARBA" id="ARBA00023014"/>
    </source>
</evidence>
<dbReference type="SMART" id="SM00926">
    <property type="entry name" value="Molybdop_Fe4S4"/>
    <property type="match status" value="1"/>
</dbReference>
<organism evidence="12 13">
    <name type="scientific">Paraperlucidibaca wandonensis</name>
    <dbReference type="NCBI Taxonomy" id="1268273"/>
    <lineage>
        <taxon>Bacteria</taxon>
        <taxon>Pseudomonadati</taxon>
        <taxon>Pseudomonadota</taxon>
        <taxon>Gammaproteobacteria</taxon>
        <taxon>Moraxellales</taxon>
        <taxon>Moraxellaceae</taxon>
        <taxon>Paraperlucidibaca</taxon>
    </lineage>
</organism>
<dbReference type="InterPro" id="IPR009010">
    <property type="entry name" value="Asp_de-COase-like_dom_sf"/>
</dbReference>
<dbReference type="Proteomes" id="UP001597044">
    <property type="component" value="Unassembled WGS sequence"/>
</dbReference>
<dbReference type="CDD" id="cd02754">
    <property type="entry name" value="MopB_Nitrate-R-NapA-like"/>
    <property type="match status" value="1"/>
</dbReference>
<evidence type="ECO:0000256" key="1">
    <source>
        <dbReference type="ARBA" id="ARBA00001942"/>
    </source>
</evidence>
<evidence type="ECO:0000259" key="11">
    <source>
        <dbReference type="PROSITE" id="PS51669"/>
    </source>
</evidence>
<comment type="caution">
    <text evidence="12">The sequence shown here is derived from an EMBL/GenBank/DDBJ whole genome shotgun (WGS) entry which is preliminary data.</text>
</comment>
<evidence type="ECO:0000313" key="12">
    <source>
        <dbReference type="EMBL" id="MFD0949077.1"/>
    </source>
</evidence>
<keyword evidence="7" id="KW-0560">Oxidoreductase</keyword>
<dbReference type="RefSeq" id="WP_379068316.1">
    <property type="nucleotide sequence ID" value="NZ_JBHTIT010000001.1"/>
</dbReference>
<dbReference type="SUPFAM" id="SSF50692">
    <property type="entry name" value="ADC-like"/>
    <property type="match status" value="1"/>
</dbReference>
<dbReference type="PROSITE" id="PS00551">
    <property type="entry name" value="MOLYBDOPTERIN_PROK_1"/>
    <property type="match status" value="1"/>
</dbReference>
<dbReference type="Gene3D" id="2.20.25.90">
    <property type="entry name" value="ADC-like domains"/>
    <property type="match status" value="1"/>
</dbReference>
<dbReference type="InterPro" id="IPR041854">
    <property type="entry name" value="BFD-like_2Fe2S-bd_dom_sf"/>
</dbReference>
<dbReference type="CDD" id="cd02791">
    <property type="entry name" value="MopB_CT_Nitrate-R-NapA-like"/>
    <property type="match status" value="1"/>
</dbReference>
<dbReference type="PANTHER" id="PTHR43105:SF9">
    <property type="entry name" value="NADPH-FE(3+) OXIDOREDUCTASE SUBUNIT ALPHA"/>
    <property type="match status" value="1"/>
</dbReference>
<evidence type="ECO:0000256" key="4">
    <source>
        <dbReference type="ARBA" id="ARBA00022485"/>
    </source>
</evidence>
<evidence type="ECO:0000256" key="5">
    <source>
        <dbReference type="ARBA" id="ARBA00022505"/>
    </source>
</evidence>
<dbReference type="PANTHER" id="PTHR43105">
    <property type="entry name" value="RESPIRATORY NITRATE REDUCTASE"/>
    <property type="match status" value="1"/>
</dbReference>
<comment type="similarity">
    <text evidence="3">Belongs to the prokaryotic molybdopterin-containing oxidoreductase family. NasA/NapA/NarB subfamily.</text>
</comment>
<evidence type="ECO:0000313" key="13">
    <source>
        <dbReference type="Proteomes" id="UP001597044"/>
    </source>
</evidence>